<reference evidence="5 6" key="1">
    <citation type="submission" date="2019-11" db="EMBL/GenBank/DDBJ databases">
        <title>Draft genome sequences of five Paenibacillus species of dairy origin.</title>
        <authorList>
            <person name="Olajide A.M."/>
            <person name="Chen S."/>
            <person name="Lapointe G."/>
        </authorList>
    </citation>
    <scope>NUCLEOTIDE SEQUENCE [LARGE SCALE GENOMIC DNA]</scope>
    <source>
        <strain evidence="5 6">2CS3</strain>
    </source>
</reference>
<dbReference type="PIRSF" id="PIRSF002741">
    <property type="entry name" value="MppA"/>
    <property type="match status" value="1"/>
</dbReference>
<evidence type="ECO:0000259" key="4">
    <source>
        <dbReference type="Pfam" id="PF00496"/>
    </source>
</evidence>
<dbReference type="InterPro" id="IPR000914">
    <property type="entry name" value="SBP_5_dom"/>
</dbReference>
<dbReference type="GO" id="GO:0043190">
    <property type="term" value="C:ATP-binding cassette (ABC) transporter complex"/>
    <property type="evidence" value="ECO:0007669"/>
    <property type="project" value="InterPro"/>
</dbReference>
<dbReference type="InterPro" id="IPR030678">
    <property type="entry name" value="Peptide/Ni-bd"/>
</dbReference>
<dbReference type="Gene3D" id="3.90.76.10">
    <property type="entry name" value="Dipeptide-binding Protein, Domain 1"/>
    <property type="match status" value="1"/>
</dbReference>
<dbReference type="Gene3D" id="3.40.190.10">
    <property type="entry name" value="Periplasmic binding protein-like II"/>
    <property type="match status" value="1"/>
</dbReference>
<gene>
    <name evidence="5" type="ORF">GNP93_05050</name>
</gene>
<feature type="chain" id="PRO_5038405616" evidence="3">
    <location>
        <begin position="27"/>
        <end position="533"/>
    </location>
</feature>
<dbReference type="CDD" id="cd00995">
    <property type="entry name" value="PBP2_NikA_DppA_OppA_like"/>
    <property type="match status" value="1"/>
</dbReference>
<dbReference type="Gene3D" id="3.10.105.10">
    <property type="entry name" value="Dipeptide-binding Protein, Domain 3"/>
    <property type="match status" value="1"/>
</dbReference>
<accession>A0A7X3CRB7</accession>
<evidence type="ECO:0000256" key="2">
    <source>
        <dbReference type="SAM" id="MobiDB-lite"/>
    </source>
</evidence>
<feature type="signal peptide" evidence="3">
    <location>
        <begin position="1"/>
        <end position="26"/>
    </location>
</feature>
<dbReference type="GO" id="GO:1904680">
    <property type="term" value="F:peptide transmembrane transporter activity"/>
    <property type="evidence" value="ECO:0007669"/>
    <property type="project" value="TreeGrafter"/>
</dbReference>
<dbReference type="AlphaFoldDB" id="A0A7X3CRB7"/>
<dbReference type="PANTHER" id="PTHR30290">
    <property type="entry name" value="PERIPLASMIC BINDING COMPONENT OF ABC TRANSPORTER"/>
    <property type="match status" value="1"/>
</dbReference>
<dbReference type="SUPFAM" id="SSF53850">
    <property type="entry name" value="Periplasmic binding protein-like II"/>
    <property type="match status" value="1"/>
</dbReference>
<proteinExistence type="predicted"/>
<keyword evidence="6" id="KW-1185">Reference proteome</keyword>
<protein>
    <submittedName>
        <fullName evidence="5">ABC transporter substrate-binding protein</fullName>
    </submittedName>
</protein>
<name>A0A7X3CRB7_9BACL</name>
<dbReference type="PROSITE" id="PS51257">
    <property type="entry name" value="PROKAR_LIPOPROTEIN"/>
    <property type="match status" value="1"/>
</dbReference>
<dbReference type="PANTHER" id="PTHR30290:SF38">
    <property type="entry name" value="D,D-DIPEPTIDE-BINDING PERIPLASMIC PROTEIN DDPA-RELATED"/>
    <property type="match status" value="1"/>
</dbReference>
<keyword evidence="1 3" id="KW-0732">Signal</keyword>
<feature type="compositionally biased region" description="Basic and acidic residues" evidence="2">
    <location>
        <begin position="33"/>
        <end position="44"/>
    </location>
</feature>
<dbReference type="InterPro" id="IPR039424">
    <property type="entry name" value="SBP_5"/>
</dbReference>
<dbReference type="GO" id="GO:0015833">
    <property type="term" value="P:peptide transport"/>
    <property type="evidence" value="ECO:0007669"/>
    <property type="project" value="TreeGrafter"/>
</dbReference>
<dbReference type="Pfam" id="PF00496">
    <property type="entry name" value="SBP_bac_5"/>
    <property type="match status" value="1"/>
</dbReference>
<comment type="caution">
    <text evidence="5">The sequence shown here is derived from an EMBL/GenBank/DDBJ whole genome shotgun (WGS) entry which is preliminary data.</text>
</comment>
<evidence type="ECO:0000256" key="3">
    <source>
        <dbReference type="SAM" id="SignalP"/>
    </source>
</evidence>
<dbReference type="EMBL" id="WNZX01000003">
    <property type="protein sequence ID" value="MUG70042.1"/>
    <property type="molecule type" value="Genomic_DNA"/>
</dbReference>
<feature type="domain" description="Solute-binding protein family 5" evidence="4">
    <location>
        <begin position="99"/>
        <end position="432"/>
    </location>
</feature>
<sequence>MRKKSGMSNFISLSLALCLLISVVISGCTPEPAKQEPAKQEPQNDSKTASSKYGGTMKIIMSDTLTNLGYPAELRSNVTFYYNQPVLESLGRYDKEGNVLPFLAESWQSDPQNKTITIKIKPGIKFHDDTDLNAEAVKWNIEQYLTAKRPEVNGIQSVDVIDASTVRLNLAAWDSGLLEAVAYYVKMISPAAVAKNGKDWAILNPVGTGPFKFVSWEKDVSAKFKKNETYWQKGKPYLDAIEYTFIREINTAANVFKTGGADVLTQMDPDMFLELQKSGKYTTWTDDKAFGTVGIGLMFDTINPNSPFANVKVRQAVIHAIDNEAIVKSVRRGLGFSTNQWYKPGLWAHNPDVKGFPYDPDKAKQLLAEAGFPNGFKTKITTDPARENLMTAVQSYLAKVGIDAQVVTVDSAKWTALTNDKWDGMIMFFRAMAPSTLTTLNRVISKNATLYGKNILHPDKVEQLLADSRNAPDFESSKKPLVELQKVLFEEYALAVPLIGLTTGVATQQKIQDLGNLTTNGNDWTPEEAWIKK</sequence>
<dbReference type="Proteomes" id="UP000450917">
    <property type="component" value="Unassembled WGS sequence"/>
</dbReference>
<evidence type="ECO:0000313" key="5">
    <source>
        <dbReference type="EMBL" id="MUG70042.1"/>
    </source>
</evidence>
<dbReference type="GO" id="GO:0042597">
    <property type="term" value="C:periplasmic space"/>
    <property type="evidence" value="ECO:0007669"/>
    <property type="project" value="UniProtKB-ARBA"/>
</dbReference>
<evidence type="ECO:0000256" key="1">
    <source>
        <dbReference type="ARBA" id="ARBA00022729"/>
    </source>
</evidence>
<feature type="region of interest" description="Disordered" evidence="2">
    <location>
        <begin position="31"/>
        <end position="51"/>
    </location>
</feature>
<evidence type="ECO:0000313" key="6">
    <source>
        <dbReference type="Proteomes" id="UP000450917"/>
    </source>
</evidence>
<organism evidence="5 6">
    <name type="scientific">Paenibacillus validus</name>
    <dbReference type="NCBI Taxonomy" id="44253"/>
    <lineage>
        <taxon>Bacteria</taxon>
        <taxon>Bacillati</taxon>
        <taxon>Bacillota</taxon>
        <taxon>Bacilli</taxon>
        <taxon>Bacillales</taxon>
        <taxon>Paenibacillaceae</taxon>
        <taxon>Paenibacillus</taxon>
    </lineage>
</organism>